<organism evidence="1 2">
    <name type="scientific">Wenzhouxiangella marina</name>
    <dbReference type="NCBI Taxonomy" id="1579979"/>
    <lineage>
        <taxon>Bacteria</taxon>
        <taxon>Pseudomonadati</taxon>
        <taxon>Pseudomonadota</taxon>
        <taxon>Gammaproteobacteria</taxon>
        <taxon>Chromatiales</taxon>
        <taxon>Wenzhouxiangellaceae</taxon>
        <taxon>Wenzhouxiangella</taxon>
    </lineage>
</organism>
<name>A0A0K0XRZ3_9GAMM</name>
<dbReference type="AlphaFoldDB" id="A0A0K0XRZ3"/>
<dbReference type="STRING" id="1579979.WM2015_34"/>
<dbReference type="Proteomes" id="UP000066624">
    <property type="component" value="Chromosome"/>
</dbReference>
<evidence type="ECO:0000313" key="2">
    <source>
        <dbReference type="Proteomes" id="UP000066624"/>
    </source>
</evidence>
<protein>
    <submittedName>
        <fullName evidence="1">Uncharacterized protein</fullName>
    </submittedName>
</protein>
<proteinExistence type="predicted"/>
<dbReference type="OrthoDB" id="6402114at2"/>
<evidence type="ECO:0000313" key="1">
    <source>
        <dbReference type="EMBL" id="AKS40425.1"/>
    </source>
</evidence>
<dbReference type="KEGG" id="wma:WM2015_34"/>
<keyword evidence="2" id="KW-1185">Reference proteome</keyword>
<sequence>MLIRSLLLGSCLCLPVWASDTGGEPGLIRNMMDMQYFSHKLGLAIDAGHIELADFYAHEIEETLEQAASIESYKGQPVGQLVEGMLEPAFERLEDALDEAPDQASARFDALIQACNACHQATGFGLIRLQRRHDNPFMQDFSRPE</sequence>
<dbReference type="EMBL" id="CP012154">
    <property type="protein sequence ID" value="AKS40425.1"/>
    <property type="molecule type" value="Genomic_DNA"/>
</dbReference>
<dbReference type="RefSeq" id="WP_049724143.1">
    <property type="nucleotide sequence ID" value="NZ_CP012154.1"/>
</dbReference>
<accession>A0A0K0XRZ3</accession>
<reference evidence="2" key="1">
    <citation type="submission" date="2015-07" db="EMBL/GenBank/DDBJ databases">
        <authorList>
            <person name="Kim K.M."/>
        </authorList>
    </citation>
    <scope>NUCLEOTIDE SEQUENCE [LARGE SCALE GENOMIC DNA]</scope>
    <source>
        <strain evidence="2">KCTC 42284</strain>
    </source>
</reference>
<gene>
    <name evidence="1" type="ORF">WM2015_34</name>
</gene>